<evidence type="ECO:0000313" key="9">
    <source>
        <dbReference type="Proteomes" id="UP000252139"/>
    </source>
</evidence>
<dbReference type="GO" id="GO:0005886">
    <property type="term" value="C:plasma membrane"/>
    <property type="evidence" value="ECO:0007669"/>
    <property type="project" value="TreeGrafter"/>
</dbReference>
<name>A0A367IQM2_RHIAZ</name>
<comment type="caution">
    <text evidence="8">The sequence shown here is derived from an EMBL/GenBank/DDBJ whole genome shotgun (WGS) entry which is preliminary data.</text>
</comment>
<evidence type="ECO:0000256" key="1">
    <source>
        <dbReference type="ARBA" id="ARBA00004141"/>
    </source>
</evidence>
<dbReference type="PIRSF" id="PIRSF015840">
    <property type="entry name" value="DUF284_TM_euk"/>
    <property type="match status" value="1"/>
</dbReference>
<evidence type="ECO:0000256" key="6">
    <source>
        <dbReference type="SAM" id="MobiDB-lite"/>
    </source>
</evidence>
<feature type="transmembrane region" description="Helical" evidence="7">
    <location>
        <begin position="343"/>
        <end position="364"/>
    </location>
</feature>
<feature type="compositionally biased region" description="Basic and acidic residues" evidence="6">
    <location>
        <begin position="1"/>
        <end position="13"/>
    </location>
</feature>
<evidence type="ECO:0008006" key="10">
    <source>
        <dbReference type="Google" id="ProtNLM"/>
    </source>
</evidence>
<evidence type="ECO:0000256" key="4">
    <source>
        <dbReference type="ARBA" id="ARBA00022989"/>
    </source>
</evidence>
<dbReference type="STRING" id="86630.A0A367IQM2"/>
<evidence type="ECO:0000256" key="5">
    <source>
        <dbReference type="ARBA" id="ARBA00023136"/>
    </source>
</evidence>
<sequence length="370" mass="42338">MTKENDETSEQGKTKSRRPRDGPFQQQKLPAWQPVMIPKTVLPTLFIIGIIFCPTGGLLWWSSNKVDEIMINYSYCRQYPNPVYLVPELYDYQLSDKTVNLNEIEPPAYHYSNESTFLNPNWGNPNQLTVSRCTLDFTVPTTMKGPVYMYYRLTNFYQNHRQYIKNFDSSQLLGDVVPSTTLHTDCDPLAYSNGKVIYPCGLIANSMFNDTVSNFTSIDHPSLTYSFSSNNIAWPSDKKKYGPTKYPLSDIVPPPNWANRYPNGQYTTEYPPPNLSQDEHFMVWMHVAALPDFRKIWGRNDSSDLPAGRWRVTIDMNFDTLQYSGTKWLVLSTTTPLGGRNPYLGIAYMAIGAICILLGIVFSLRHLIKP</sequence>
<comment type="similarity">
    <text evidence="2">Belongs to the CDC50/LEM3 family.</text>
</comment>
<feature type="transmembrane region" description="Helical" evidence="7">
    <location>
        <begin position="41"/>
        <end position="61"/>
    </location>
</feature>
<evidence type="ECO:0000313" key="8">
    <source>
        <dbReference type="EMBL" id="RCH79994.1"/>
    </source>
</evidence>
<feature type="non-terminal residue" evidence="8">
    <location>
        <position position="370"/>
    </location>
</feature>
<keyword evidence="3 7" id="KW-0812">Transmembrane</keyword>
<keyword evidence="4 7" id="KW-1133">Transmembrane helix</keyword>
<dbReference type="PANTHER" id="PTHR10926:SF0">
    <property type="entry name" value="CDC50, ISOFORM A"/>
    <property type="match status" value="1"/>
</dbReference>
<dbReference type="GO" id="GO:0005794">
    <property type="term" value="C:Golgi apparatus"/>
    <property type="evidence" value="ECO:0007669"/>
    <property type="project" value="TreeGrafter"/>
</dbReference>
<accession>A0A367IQM2</accession>
<keyword evidence="9" id="KW-1185">Reference proteome</keyword>
<dbReference type="OrthoDB" id="340608at2759"/>
<comment type="subcellular location">
    <subcellularLocation>
        <location evidence="1">Membrane</location>
        <topology evidence="1">Multi-pass membrane protein</topology>
    </subcellularLocation>
</comment>
<dbReference type="Pfam" id="PF03381">
    <property type="entry name" value="CDC50"/>
    <property type="match status" value="1"/>
</dbReference>
<gene>
    <name evidence="8" type="ORF">CU097_001523</name>
</gene>
<dbReference type="AlphaFoldDB" id="A0A367IQM2"/>
<evidence type="ECO:0000256" key="7">
    <source>
        <dbReference type="SAM" id="Phobius"/>
    </source>
</evidence>
<reference evidence="8 9" key="1">
    <citation type="journal article" date="2018" name="G3 (Bethesda)">
        <title>Phylogenetic and Phylogenomic Definition of Rhizopus Species.</title>
        <authorList>
            <person name="Gryganskyi A.P."/>
            <person name="Golan J."/>
            <person name="Dolatabadi S."/>
            <person name="Mondo S."/>
            <person name="Robb S."/>
            <person name="Idnurm A."/>
            <person name="Muszewska A."/>
            <person name="Steczkiewicz K."/>
            <person name="Masonjones S."/>
            <person name="Liao H.L."/>
            <person name="Gajdeczka M.T."/>
            <person name="Anike F."/>
            <person name="Vuek A."/>
            <person name="Anishchenko I.M."/>
            <person name="Voigt K."/>
            <person name="de Hoog G.S."/>
            <person name="Smith M.E."/>
            <person name="Heitman J."/>
            <person name="Vilgalys R."/>
            <person name="Stajich J.E."/>
        </authorList>
    </citation>
    <scope>NUCLEOTIDE SEQUENCE [LARGE SCALE GENOMIC DNA]</scope>
    <source>
        <strain evidence="8 9">CBS 357.93</strain>
    </source>
</reference>
<dbReference type="InterPro" id="IPR005045">
    <property type="entry name" value="CDC50/LEM3_fam"/>
</dbReference>
<evidence type="ECO:0000256" key="3">
    <source>
        <dbReference type="ARBA" id="ARBA00022692"/>
    </source>
</evidence>
<dbReference type="Proteomes" id="UP000252139">
    <property type="component" value="Unassembled WGS sequence"/>
</dbReference>
<dbReference type="EMBL" id="PJQL01004162">
    <property type="protein sequence ID" value="RCH79994.1"/>
    <property type="molecule type" value="Genomic_DNA"/>
</dbReference>
<feature type="region of interest" description="Disordered" evidence="6">
    <location>
        <begin position="1"/>
        <end position="25"/>
    </location>
</feature>
<evidence type="ECO:0000256" key="2">
    <source>
        <dbReference type="ARBA" id="ARBA00009457"/>
    </source>
</evidence>
<protein>
    <recommendedName>
        <fullName evidence="10">Lem3/Cdc50</fullName>
    </recommendedName>
</protein>
<proteinExistence type="inferred from homology"/>
<dbReference type="GO" id="GO:0005783">
    <property type="term" value="C:endoplasmic reticulum"/>
    <property type="evidence" value="ECO:0007669"/>
    <property type="project" value="TreeGrafter"/>
</dbReference>
<keyword evidence="5 7" id="KW-0472">Membrane</keyword>
<organism evidence="8 9">
    <name type="scientific">Rhizopus azygosporus</name>
    <name type="common">Rhizopus microsporus var. azygosporus</name>
    <dbReference type="NCBI Taxonomy" id="86630"/>
    <lineage>
        <taxon>Eukaryota</taxon>
        <taxon>Fungi</taxon>
        <taxon>Fungi incertae sedis</taxon>
        <taxon>Mucoromycota</taxon>
        <taxon>Mucoromycotina</taxon>
        <taxon>Mucoromycetes</taxon>
        <taxon>Mucorales</taxon>
        <taxon>Mucorineae</taxon>
        <taxon>Rhizopodaceae</taxon>
        <taxon>Rhizopus</taxon>
    </lineage>
</organism>
<dbReference type="PANTHER" id="PTHR10926">
    <property type="entry name" value="CELL CYCLE CONTROL PROTEIN 50"/>
    <property type="match status" value="1"/>
</dbReference>